<dbReference type="VEuPathDB" id="VectorBase:ADIR014463"/>
<evidence type="ECO:0000313" key="2">
    <source>
        <dbReference type="Proteomes" id="UP000075884"/>
    </source>
</evidence>
<dbReference type="EnsemblMetazoa" id="ADIR014463-RB">
    <property type="protein sequence ID" value="ADIR014463-PB"/>
    <property type="gene ID" value="ADIR014463"/>
</dbReference>
<dbReference type="EnsemblMetazoa" id="ADIR014463-RA">
    <property type="protein sequence ID" value="ADIR014463-PA"/>
    <property type="gene ID" value="ADIR014463"/>
</dbReference>
<protein>
    <submittedName>
        <fullName evidence="1">Uncharacterized protein</fullName>
    </submittedName>
</protein>
<dbReference type="Proteomes" id="UP000075884">
    <property type="component" value="Unassembled WGS sequence"/>
</dbReference>
<sequence>MHEGPRWASASYNQNTDHNAVRKEACVKTASFRCVMVQ</sequence>
<name>A0A182NX73_9DIPT</name>
<accession>A0A182NX73</accession>
<reference evidence="2" key="1">
    <citation type="submission" date="2013-03" db="EMBL/GenBank/DDBJ databases">
        <title>The Genome Sequence of Anopheles dirus WRAIR2.</title>
        <authorList>
            <consortium name="The Broad Institute Genomics Platform"/>
            <person name="Neafsey D.E."/>
            <person name="Walton C."/>
            <person name="Walker B."/>
            <person name="Young S.K."/>
            <person name="Zeng Q."/>
            <person name="Gargeya S."/>
            <person name="Fitzgerald M."/>
            <person name="Haas B."/>
            <person name="Abouelleil A."/>
            <person name="Allen A.W."/>
            <person name="Alvarado L."/>
            <person name="Arachchi H.M."/>
            <person name="Berlin A.M."/>
            <person name="Chapman S.B."/>
            <person name="Gainer-Dewar J."/>
            <person name="Goldberg J."/>
            <person name="Griggs A."/>
            <person name="Gujja S."/>
            <person name="Hansen M."/>
            <person name="Howarth C."/>
            <person name="Imamovic A."/>
            <person name="Ireland A."/>
            <person name="Larimer J."/>
            <person name="McCowan C."/>
            <person name="Murphy C."/>
            <person name="Pearson M."/>
            <person name="Poon T.W."/>
            <person name="Priest M."/>
            <person name="Roberts A."/>
            <person name="Saif S."/>
            <person name="Shea T."/>
            <person name="Sisk P."/>
            <person name="Sykes S."/>
            <person name="Wortman J."/>
            <person name="Nusbaum C."/>
            <person name="Birren B."/>
        </authorList>
    </citation>
    <scope>NUCLEOTIDE SEQUENCE [LARGE SCALE GENOMIC DNA]</scope>
    <source>
        <strain evidence="2">WRAIR2</strain>
    </source>
</reference>
<reference evidence="1" key="2">
    <citation type="submission" date="2020-05" db="UniProtKB">
        <authorList>
            <consortium name="EnsemblMetazoa"/>
        </authorList>
    </citation>
    <scope>IDENTIFICATION</scope>
    <source>
        <strain evidence="1">WRAIR2</strain>
    </source>
</reference>
<evidence type="ECO:0000313" key="1">
    <source>
        <dbReference type="EnsemblMetazoa" id="ADIR014463-PA"/>
    </source>
</evidence>
<organism evidence="1 2">
    <name type="scientific">Anopheles dirus</name>
    <dbReference type="NCBI Taxonomy" id="7168"/>
    <lineage>
        <taxon>Eukaryota</taxon>
        <taxon>Metazoa</taxon>
        <taxon>Ecdysozoa</taxon>
        <taxon>Arthropoda</taxon>
        <taxon>Hexapoda</taxon>
        <taxon>Insecta</taxon>
        <taxon>Pterygota</taxon>
        <taxon>Neoptera</taxon>
        <taxon>Endopterygota</taxon>
        <taxon>Diptera</taxon>
        <taxon>Nematocera</taxon>
        <taxon>Culicoidea</taxon>
        <taxon>Culicidae</taxon>
        <taxon>Anophelinae</taxon>
        <taxon>Anopheles</taxon>
    </lineage>
</organism>
<dbReference type="AlphaFoldDB" id="A0A182NX73"/>
<proteinExistence type="predicted"/>
<keyword evidence="2" id="KW-1185">Reference proteome</keyword>